<sequence>MITLSQLTEFLGWASIINIAYILLATIVIAFMKGTISSIHSRIFRVEGKKLDAMYFSFLSNYKIATLVFIVVPYISLKMMGQ</sequence>
<keyword evidence="1" id="KW-0812">Transmembrane</keyword>
<organism evidence="3 4">
    <name type="scientific">Oceanisphaera ostreae</name>
    <dbReference type="NCBI Taxonomy" id="914151"/>
    <lineage>
        <taxon>Bacteria</taxon>
        <taxon>Pseudomonadati</taxon>
        <taxon>Pseudomonadota</taxon>
        <taxon>Gammaproteobacteria</taxon>
        <taxon>Aeromonadales</taxon>
        <taxon>Aeromonadaceae</taxon>
        <taxon>Oceanisphaera</taxon>
    </lineage>
</organism>
<reference evidence="4" key="1">
    <citation type="journal article" date="2019" name="Int. J. Syst. Evol. Microbiol.">
        <title>The Global Catalogue of Microorganisms (GCM) 10K type strain sequencing project: providing services to taxonomists for standard genome sequencing and annotation.</title>
        <authorList>
            <consortium name="The Broad Institute Genomics Platform"/>
            <consortium name="The Broad Institute Genome Sequencing Center for Infectious Disease"/>
            <person name="Wu L."/>
            <person name="Ma J."/>
        </authorList>
    </citation>
    <scope>NUCLEOTIDE SEQUENCE [LARGE SCALE GENOMIC DNA]</scope>
    <source>
        <strain evidence="4">CCUG 60525</strain>
    </source>
</reference>
<feature type="transmembrane region" description="Helical" evidence="1">
    <location>
        <begin position="53"/>
        <end position="75"/>
    </location>
</feature>
<dbReference type="Pfam" id="PF21742">
    <property type="entry name" value="DUF6868"/>
    <property type="match status" value="1"/>
</dbReference>
<gene>
    <name evidence="3" type="ORF">ACFQ1C_15890</name>
</gene>
<keyword evidence="1" id="KW-1133">Transmembrane helix</keyword>
<keyword evidence="1" id="KW-0472">Membrane</keyword>
<dbReference type="EMBL" id="JBHTJS010000063">
    <property type="protein sequence ID" value="MFD1009629.1"/>
    <property type="molecule type" value="Genomic_DNA"/>
</dbReference>
<feature type="domain" description="DUF6868" evidence="2">
    <location>
        <begin position="3"/>
        <end position="80"/>
    </location>
</feature>
<dbReference type="Proteomes" id="UP001597048">
    <property type="component" value="Unassembled WGS sequence"/>
</dbReference>
<protein>
    <submittedName>
        <fullName evidence="3">DUF6868 family protein</fullName>
    </submittedName>
</protein>
<evidence type="ECO:0000259" key="2">
    <source>
        <dbReference type="Pfam" id="PF21742"/>
    </source>
</evidence>
<keyword evidence="4" id="KW-1185">Reference proteome</keyword>
<dbReference type="InterPro" id="IPR049220">
    <property type="entry name" value="DUF6868"/>
</dbReference>
<accession>A0ABW3KK82</accession>
<dbReference type="RefSeq" id="WP_379559654.1">
    <property type="nucleotide sequence ID" value="NZ_JBHTJS010000063.1"/>
</dbReference>
<name>A0ABW3KK82_9GAMM</name>
<comment type="caution">
    <text evidence="3">The sequence shown here is derived from an EMBL/GenBank/DDBJ whole genome shotgun (WGS) entry which is preliminary data.</text>
</comment>
<evidence type="ECO:0000313" key="4">
    <source>
        <dbReference type="Proteomes" id="UP001597048"/>
    </source>
</evidence>
<feature type="transmembrane region" description="Helical" evidence="1">
    <location>
        <begin position="12"/>
        <end position="32"/>
    </location>
</feature>
<evidence type="ECO:0000313" key="3">
    <source>
        <dbReference type="EMBL" id="MFD1009629.1"/>
    </source>
</evidence>
<evidence type="ECO:0000256" key="1">
    <source>
        <dbReference type="SAM" id="Phobius"/>
    </source>
</evidence>
<proteinExistence type="predicted"/>